<organism evidence="2 3">
    <name type="scientific">Aliarcobacter butzleri</name>
    <dbReference type="NCBI Taxonomy" id="28197"/>
    <lineage>
        <taxon>Bacteria</taxon>
        <taxon>Pseudomonadati</taxon>
        <taxon>Campylobacterota</taxon>
        <taxon>Epsilonproteobacteria</taxon>
        <taxon>Campylobacterales</taxon>
        <taxon>Arcobacteraceae</taxon>
        <taxon>Aliarcobacter</taxon>
    </lineage>
</organism>
<feature type="domain" description="Schlafen AlbA-2" evidence="1">
    <location>
        <begin position="7"/>
        <end position="112"/>
    </location>
</feature>
<evidence type="ECO:0000259" key="1">
    <source>
        <dbReference type="Pfam" id="PF04326"/>
    </source>
</evidence>
<name>A0AAP4PXM9_9BACT</name>
<accession>A0AAP4PXM9</accession>
<comment type="caution">
    <text evidence="2">The sequence shown here is derived from an EMBL/GenBank/DDBJ whole genome shotgun (WGS) entry which is preliminary data.</text>
</comment>
<dbReference type="PANTHER" id="PTHR30595:SF6">
    <property type="entry name" value="SCHLAFEN ALBA-2 DOMAIN-CONTAINING PROTEIN"/>
    <property type="match status" value="1"/>
</dbReference>
<reference evidence="2" key="1">
    <citation type="journal article" date="2023" name="Microorganisms">
        <title>Genomic Characterization of Arcobacter butzleri Strains Isolated from Various Sources in Lithuania.</title>
        <authorList>
            <person name="Uljanovas D."/>
            <person name="Golz G."/>
            <person name="Fleischmann S."/>
            <person name="Kudirkiene E."/>
            <person name="Kasetiene N."/>
            <person name="Grineviciene A."/>
            <person name="Tamuleviciene E."/>
            <person name="Aksomaitiene J."/>
            <person name="Alter T."/>
            <person name="Malakauskas M."/>
        </authorList>
    </citation>
    <scope>NUCLEOTIDE SEQUENCE</scope>
    <source>
        <strain evidence="2">H19</strain>
    </source>
</reference>
<dbReference type="Gene3D" id="3.30.950.30">
    <property type="entry name" value="Schlafen, AAA domain"/>
    <property type="match status" value="1"/>
</dbReference>
<dbReference type="InterPro" id="IPR038475">
    <property type="entry name" value="RecG_C_sf"/>
</dbReference>
<dbReference type="InterPro" id="IPR007421">
    <property type="entry name" value="Schlafen_AlbA_2_dom"/>
</dbReference>
<dbReference type="Pfam" id="PF04326">
    <property type="entry name" value="SLFN_AlbA_2"/>
    <property type="match status" value="1"/>
</dbReference>
<dbReference type="InterPro" id="IPR036390">
    <property type="entry name" value="WH_DNA-bd_sf"/>
</dbReference>
<proteinExistence type="predicted"/>
<dbReference type="SUPFAM" id="SSF46785">
    <property type="entry name" value="Winged helix' DNA-binding domain"/>
    <property type="match status" value="1"/>
</dbReference>
<sequence>MKLQINESQASEFKQIWKDEFLKTICAFANADGGKLYIGVDDDGNIIGIEDVALLVETLPNKINNRLGIIADMIAKSSEGKSYIEVSVQKTFTPISYGGKFYQRSGSNTIELNGSNLNNFLLKRFGKTWDDVIEERFSIEEINLETIKKFKRLAKDRVPEIENENNLEELLRKLNLYDGDHLKRAAVLLFAKNPQKYYIQSHSKIGKFLSETDVQSSEIIEGNLIEQVDTIMDILRLKYLKAYISYEGVHRREKLEYPYEALREAVINALIHRDYTNTTNLQIRVYDDKLVMYNGATLSAEVPVEKFSQPHQSKPYNPIMAMVFYKCGFIENWGKGTLNMIDECIKYGLPKPTFEYEWGSLKTTFYANKKVVEEINGGLSGTIKEIHDYIKSHEGTSAVDMENKLNIPLRTLQRWLKELKEKDLIEYRGSKKSGGYFVKSMEVKQ</sequence>
<dbReference type="AlphaFoldDB" id="A0AAP4PXM9"/>
<dbReference type="InterPro" id="IPR036388">
    <property type="entry name" value="WH-like_DNA-bd_sf"/>
</dbReference>
<dbReference type="InterPro" id="IPR038461">
    <property type="entry name" value="Schlafen_AlbA_2_dom_sf"/>
</dbReference>
<dbReference type="EMBL" id="JAQJJM010000005">
    <property type="protein sequence ID" value="MDN5131713.1"/>
    <property type="molecule type" value="Genomic_DNA"/>
</dbReference>
<dbReference type="Proteomes" id="UP001171508">
    <property type="component" value="Unassembled WGS sequence"/>
</dbReference>
<evidence type="ECO:0000313" key="2">
    <source>
        <dbReference type="EMBL" id="MDN5131713.1"/>
    </source>
</evidence>
<dbReference type="PANTHER" id="PTHR30595">
    <property type="entry name" value="GLPR-RELATED TRANSCRIPTIONAL REPRESSOR"/>
    <property type="match status" value="1"/>
</dbReference>
<gene>
    <name evidence="2" type="ORF">PJV92_03135</name>
</gene>
<reference evidence="2" key="2">
    <citation type="submission" date="2023-01" db="EMBL/GenBank/DDBJ databases">
        <authorList>
            <person name="Uljanovas D."/>
        </authorList>
    </citation>
    <scope>NUCLEOTIDE SEQUENCE</scope>
    <source>
        <strain evidence="2">H19</strain>
    </source>
</reference>
<dbReference type="Pfam" id="PF13749">
    <property type="entry name" value="HATPase_c_4"/>
    <property type="match status" value="1"/>
</dbReference>
<dbReference type="Gene3D" id="1.10.10.10">
    <property type="entry name" value="Winged helix-like DNA-binding domain superfamily/Winged helix DNA-binding domain"/>
    <property type="match status" value="1"/>
</dbReference>
<dbReference type="RefSeq" id="WP_237932960.1">
    <property type="nucleotide sequence ID" value="NZ_JAKKPY010000004.1"/>
</dbReference>
<dbReference type="Gene3D" id="3.30.565.60">
    <property type="match status" value="1"/>
</dbReference>
<evidence type="ECO:0000313" key="3">
    <source>
        <dbReference type="Proteomes" id="UP001171508"/>
    </source>
</evidence>
<protein>
    <submittedName>
        <fullName evidence="2">DNA binding domain-containing protein</fullName>
    </submittedName>
</protein>